<evidence type="ECO:0000313" key="4">
    <source>
        <dbReference type="Proteomes" id="UP001596516"/>
    </source>
</evidence>
<name>A0ABW2UHW8_9RHOB</name>
<evidence type="ECO:0000313" key="3">
    <source>
        <dbReference type="EMBL" id="MFC7703057.1"/>
    </source>
</evidence>
<sequence>MNRFLSAALAVPLALGAQAAAAEGICGQPAALTSGAPLPLAAGFAALQHDLRLVRGEPRYIDFTMTQAQALTLRTQARDGADPVLVLYGADGQMVDYDDDSAGGLDALLTVSLQPGGYCAQVRLLGGIQDEAAAVVLSLEPAGQEGPAPTAPEAPLSPAGACASAQEMGRLGSTGRLEHEDAALPNAPRAHRLVLTEPVMLQIDAQSEAFDTVLTVSDENGLFLENDDHEGTDSRISLQAGPGTLCLGVRAYGEGSGGPYRLSAAVQDPAEVLRTAVDAGEAIPGADSDVTIEALGPLGQSARTTAVTAGRTHWSSFSLTEPSLVLVQGSTLSDSFTLALFAADGRLIARQYGEGALSVSKIAEELPPGDYLVAQTVMQESPDLKIRQVVLNRFVRPAE</sequence>
<feature type="region of interest" description="Disordered" evidence="1">
    <location>
        <begin position="143"/>
        <end position="164"/>
    </location>
</feature>
<feature type="signal peptide" evidence="2">
    <location>
        <begin position="1"/>
        <end position="22"/>
    </location>
</feature>
<evidence type="ECO:0008006" key="5">
    <source>
        <dbReference type="Google" id="ProtNLM"/>
    </source>
</evidence>
<dbReference type="Proteomes" id="UP001596516">
    <property type="component" value="Unassembled WGS sequence"/>
</dbReference>
<dbReference type="EMBL" id="JBHTFQ010000001">
    <property type="protein sequence ID" value="MFC7703057.1"/>
    <property type="molecule type" value="Genomic_DNA"/>
</dbReference>
<dbReference type="Gene3D" id="2.60.120.380">
    <property type="match status" value="2"/>
</dbReference>
<evidence type="ECO:0000256" key="1">
    <source>
        <dbReference type="SAM" id="MobiDB-lite"/>
    </source>
</evidence>
<accession>A0ABW2UHW8</accession>
<organism evidence="3 4">
    <name type="scientific">Plastorhodobacter daqingensis</name>
    <dbReference type="NCBI Taxonomy" id="1387281"/>
    <lineage>
        <taxon>Bacteria</taxon>
        <taxon>Pseudomonadati</taxon>
        <taxon>Pseudomonadota</taxon>
        <taxon>Alphaproteobacteria</taxon>
        <taxon>Rhodobacterales</taxon>
        <taxon>Paracoccaceae</taxon>
        <taxon>Plastorhodobacter</taxon>
    </lineage>
</organism>
<keyword evidence="2" id="KW-0732">Signal</keyword>
<protein>
    <recommendedName>
        <fullName evidence="5">ABC transporter substrate-binding protein</fullName>
    </recommendedName>
</protein>
<keyword evidence="4" id="KW-1185">Reference proteome</keyword>
<dbReference type="RefSeq" id="WP_377398564.1">
    <property type="nucleotide sequence ID" value="NZ_JBHTFQ010000001.1"/>
</dbReference>
<reference evidence="4" key="1">
    <citation type="journal article" date="2019" name="Int. J. Syst. Evol. Microbiol.">
        <title>The Global Catalogue of Microorganisms (GCM) 10K type strain sequencing project: providing services to taxonomists for standard genome sequencing and annotation.</title>
        <authorList>
            <consortium name="The Broad Institute Genomics Platform"/>
            <consortium name="The Broad Institute Genome Sequencing Center for Infectious Disease"/>
            <person name="Wu L."/>
            <person name="Ma J."/>
        </authorList>
    </citation>
    <scope>NUCLEOTIDE SEQUENCE [LARGE SCALE GENOMIC DNA]</scope>
    <source>
        <strain evidence="4">CGMCC 1.12750</strain>
    </source>
</reference>
<evidence type="ECO:0000256" key="2">
    <source>
        <dbReference type="SAM" id="SignalP"/>
    </source>
</evidence>
<gene>
    <name evidence="3" type="ORF">ACFQXB_02470</name>
</gene>
<comment type="caution">
    <text evidence="3">The sequence shown here is derived from an EMBL/GenBank/DDBJ whole genome shotgun (WGS) entry which is preliminary data.</text>
</comment>
<feature type="chain" id="PRO_5045536148" description="ABC transporter substrate-binding protein" evidence="2">
    <location>
        <begin position="23"/>
        <end position="399"/>
    </location>
</feature>
<proteinExistence type="predicted"/>